<protein>
    <recommendedName>
        <fullName evidence="8">WDR59/RTC1-like RING zinc finger domain-containing protein</fullName>
    </recommendedName>
</protein>
<dbReference type="Proteomes" id="UP000292702">
    <property type="component" value="Unassembled WGS sequence"/>
</dbReference>
<sequence length="1250" mass="135234">MWNGSGLKIDSAATDVVWGRGAYSNKILTSARNGELILWDLNRSGTSKYERKARDHVRSIHCLAYSVVSQNFCTTGSADGDLRVWDMRDLSTSRIRIHHPTGVRAVSISPVSSQPMQAITALDNGSIYRWDLRMGQRGQLDRIPVAHAGPILSLDWAPTMYMPKNEPSSAAPGSSTWIRTGLLDDLGGLGAGGSETWSVHSDVDDGRMGWLASGGMDRTVKVWNLTTTESHISRIPAYTLHTSYPVRRVVWRPSYDCELAVVSNVEFGPANPNPTNDSSTPSPAVTSPYMGASALMSEEAVAAVERMPGGAIGVTTPVRGQLGDPVEIWDVRRGFLAKWTVRGSAAEGGVTDVLFTDSHALWAQHYSGTFSQFDLRQSSKPLDAMPRNAVTWNVEGSVAFVTDKPKRWEVPYDDVKPEKRQSLQDKRVKHKALGDRPYSPISQAIGRYSNREDQEELEAFVKLAQGYMFDSNDRSDLCAHNAEVALEAGKESAAQVWFLLGALLMDIVTPPATNMQTPALSPLPFISPHLPHSTSAPAAIPTTSSSGRGTAAVTSPAPGTISHHSPDRQPSASTSSTGCLSPQRTTPASSTAPSPHRKSTPLPPLPAAIFARRASNAGLPPHPALPSSSIPTARPRLLSSLSSRRKTSFSTSTPSLYSVSMQSESPSEISMKAAGPSLKHIGDGALDDSDDDDDDSGHSAGKDCLDSDDEAHPGGFDENWGNTSLHSIKSEHSSAPPSASTPSRASIPPYLYPTSATSSIHSHPNPSPLSRVAGQQTWTEDEDERPDNEDEDSPSPASSSNSDSDYSGNDEPGSRRSSKSKSSRRARSHKTRSRSSTVASLAVDSHFTAAGNSLTVRLPKLTKQESRSSIRTVTAVNSPHDDESSKGFPHGLSRDDTIRETSTHSSVVIQDDAHSHKPPSSFRQAHKRIRSSLSTEFFIDRETIATPSAYSNEDDLTEAKTPSFAEEAMARELEDQMRNAGWDALRETVELYADQGDVQMCTMLSLVAAEELKISRSRVLRFLEAYIDILVRLRLHVSAAYLRKHAPNDEIRNMTGIETTIYTSCGRCRKPLIRPSSHGPALTTTPTNGTQRANGVKVYIMEKPRGNYAFCNACKAATSKCCICHLPVRALLFKCPVCMHGGHEECYRSYYEQRSMLPIPKTQDYAAVKPPVINPTSSPGSQPSARERRMSKSGEPGSADDSMDTSGTTDGQSEHGTGVQEGSILGRPCAAGCGHFCWAANEKVAPPQSN</sequence>
<dbReference type="GO" id="GO:1904263">
    <property type="term" value="P:positive regulation of TORC1 signaling"/>
    <property type="evidence" value="ECO:0007669"/>
    <property type="project" value="TreeGrafter"/>
</dbReference>
<dbReference type="InterPro" id="IPR036322">
    <property type="entry name" value="WD40_repeat_dom_sf"/>
</dbReference>
<evidence type="ECO:0000256" key="4">
    <source>
        <dbReference type="ARBA" id="ARBA00022771"/>
    </source>
</evidence>
<dbReference type="EMBL" id="RWJN01000124">
    <property type="protein sequence ID" value="TCD66714.1"/>
    <property type="molecule type" value="Genomic_DNA"/>
</dbReference>
<dbReference type="InterPro" id="IPR015943">
    <property type="entry name" value="WD40/YVTN_repeat-like_dom_sf"/>
</dbReference>
<dbReference type="InterPro" id="IPR011047">
    <property type="entry name" value="Quinoprotein_ADH-like_sf"/>
</dbReference>
<dbReference type="InterPro" id="IPR049566">
    <property type="entry name" value="WDR59_RTC1-like_RING_Znf"/>
</dbReference>
<proteinExistence type="predicted"/>
<evidence type="ECO:0000259" key="8">
    <source>
        <dbReference type="Pfam" id="PF17120"/>
    </source>
</evidence>
<dbReference type="InterPro" id="IPR037590">
    <property type="entry name" value="WDR24"/>
</dbReference>
<dbReference type="GO" id="GO:0005829">
    <property type="term" value="C:cytosol"/>
    <property type="evidence" value="ECO:0007669"/>
    <property type="project" value="TreeGrafter"/>
</dbReference>
<dbReference type="STRING" id="92696.A0A4R0RVF0"/>
<evidence type="ECO:0000256" key="3">
    <source>
        <dbReference type="ARBA" id="ARBA00022737"/>
    </source>
</evidence>
<feature type="compositionally biased region" description="Low complexity" evidence="7">
    <location>
        <begin position="794"/>
        <end position="811"/>
    </location>
</feature>
<feature type="region of interest" description="Disordered" evidence="7">
    <location>
        <begin position="534"/>
        <end position="604"/>
    </location>
</feature>
<feature type="compositionally biased region" description="Polar residues" evidence="7">
    <location>
        <begin position="1174"/>
        <end position="1184"/>
    </location>
</feature>
<feature type="repeat" description="WD" evidence="6">
    <location>
        <begin position="211"/>
        <end position="233"/>
    </location>
</feature>
<feature type="region of interest" description="Disordered" evidence="7">
    <location>
        <begin position="1169"/>
        <end position="1222"/>
    </location>
</feature>
<reference evidence="9 10" key="1">
    <citation type="submission" date="2018-11" db="EMBL/GenBank/DDBJ databases">
        <title>Genome assembly of Steccherinum ochraceum LE-BIN_3174, the white-rot fungus of the Steccherinaceae family (The Residual Polyporoid clade, Polyporales, Basidiomycota).</title>
        <authorList>
            <person name="Fedorova T.V."/>
            <person name="Glazunova O.A."/>
            <person name="Landesman E.O."/>
            <person name="Moiseenko K.V."/>
            <person name="Psurtseva N.V."/>
            <person name="Savinova O.S."/>
            <person name="Shakhova N.V."/>
            <person name="Tyazhelova T.V."/>
            <person name="Vasina D.V."/>
        </authorList>
    </citation>
    <scope>NUCLEOTIDE SEQUENCE [LARGE SCALE GENOMIC DNA]</scope>
    <source>
        <strain evidence="9 10">LE-BIN_3174</strain>
    </source>
</reference>
<keyword evidence="5" id="KW-0862">Zinc</keyword>
<feature type="region of interest" description="Disordered" evidence="7">
    <location>
        <begin position="640"/>
        <end position="839"/>
    </location>
</feature>
<feature type="compositionally biased region" description="Basic and acidic residues" evidence="7">
    <location>
        <begin position="696"/>
        <end position="705"/>
    </location>
</feature>
<keyword evidence="3" id="KW-0677">Repeat</keyword>
<feature type="compositionally biased region" description="Polar residues" evidence="7">
    <location>
        <begin position="568"/>
        <end position="593"/>
    </location>
</feature>
<feature type="compositionally biased region" description="Low complexity" evidence="7">
    <location>
        <begin position="1197"/>
        <end position="1211"/>
    </location>
</feature>
<feature type="compositionally biased region" description="Polar residues" evidence="7">
    <location>
        <begin position="754"/>
        <end position="764"/>
    </location>
</feature>
<evidence type="ECO:0000313" key="10">
    <source>
        <dbReference type="Proteomes" id="UP000292702"/>
    </source>
</evidence>
<evidence type="ECO:0000313" key="9">
    <source>
        <dbReference type="EMBL" id="TCD66714.1"/>
    </source>
</evidence>
<feature type="region of interest" description="Disordered" evidence="7">
    <location>
        <begin position="859"/>
        <end position="892"/>
    </location>
</feature>
<evidence type="ECO:0000256" key="1">
    <source>
        <dbReference type="ARBA" id="ARBA00022574"/>
    </source>
</evidence>
<dbReference type="GO" id="GO:0008270">
    <property type="term" value="F:zinc ion binding"/>
    <property type="evidence" value="ECO:0007669"/>
    <property type="project" value="UniProtKB-KW"/>
</dbReference>
<feature type="compositionally biased region" description="Low complexity" evidence="7">
    <location>
        <begin position="733"/>
        <end position="749"/>
    </location>
</feature>
<dbReference type="Gene3D" id="2.130.10.10">
    <property type="entry name" value="YVTN repeat-like/Quinoprotein amine dehydrogenase"/>
    <property type="match status" value="2"/>
</dbReference>
<evidence type="ECO:0000256" key="6">
    <source>
        <dbReference type="PROSITE-ProRule" id="PRU00221"/>
    </source>
</evidence>
<keyword evidence="10" id="KW-1185">Reference proteome</keyword>
<keyword evidence="1 6" id="KW-0853">WD repeat</keyword>
<feature type="repeat" description="WD" evidence="6">
    <location>
        <begin position="53"/>
        <end position="95"/>
    </location>
</feature>
<comment type="caution">
    <text evidence="9">The sequence shown here is derived from an EMBL/GenBank/DDBJ whole genome shotgun (WGS) entry which is preliminary data.</text>
</comment>
<gene>
    <name evidence="9" type="ORF">EIP91_001007</name>
</gene>
<feature type="compositionally biased region" description="Low complexity" evidence="7">
    <location>
        <begin position="534"/>
        <end position="546"/>
    </location>
</feature>
<evidence type="ECO:0000256" key="2">
    <source>
        <dbReference type="ARBA" id="ARBA00022723"/>
    </source>
</evidence>
<dbReference type="OrthoDB" id="60955at2759"/>
<dbReference type="PROSITE" id="PS00678">
    <property type="entry name" value="WD_REPEATS_1"/>
    <property type="match status" value="1"/>
</dbReference>
<evidence type="ECO:0000256" key="7">
    <source>
        <dbReference type="SAM" id="MobiDB-lite"/>
    </source>
</evidence>
<name>A0A4R0RVF0_9APHY</name>
<dbReference type="SUPFAM" id="SSF50998">
    <property type="entry name" value="Quinoprotein alcohol dehydrogenase-like"/>
    <property type="match status" value="1"/>
</dbReference>
<evidence type="ECO:0000256" key="5">
    <source>
        <dbReference type="ARBA" id="ARBA00022833"/>
    </source>
</evidence>
<dbReference type="InterPro" id="IPR019775">
    <property type="entry name" value="WD40_repeat_CS"/>
</dbReference>
<feature type="compositionally biased region" description="Basic residues" evidence="7">
    <location>
        <begin position="816"/>
        <end position="833"/>
    </location>
</feature>
<feature type="compositionally biased region" description="Polar residues" evidence="7">
    <location>
        <begin position="656"/>
        <end position="668"/>
    </location>
</feature>
<dbReference type="Pfam" id="PF17120">
    <property type="entry name" value="zf-RING_16"/>
    <property type="match status" value="1"/>
</dbReference>
<dbReference type="GO" id="GO:0016239">
    <property type="term" value="P:positive regulation of macroautophagy"/>
    <property type="evidence" value="ECO:0007669"/>
    <property type="project" value="TreeGrafter"/>
</dbReference>
<dbReference type="Pfam" id="PF00400">
    <property type="entry name" value="WD40"/>
    <property type="match status" value="2"/>
</dbReference>
<dbReference type="GO" id="GO:0005774">
    <property type="term" value="C:vacuolar membrane"/>
    <property type="evidence" value="ECO:0007669"/>
    <property type="project" value="TreeGrafter"/>
</dbReference>
<dbReference type="GO" id="GO:0061700">
    <property type="term" value="C:GATOR2 complex"/>
    <property type="evidence" value="ECO:0007669"/>
    <property type="project" value="TreeGrafter"/>
</dbReference>
<dbReference type="SUPFAM" id="SSF50978">
    <property type="entry name" value="WD40 repeat-like"/>
    <property type="match status" value="1"/>
</dbReference>
<feature type="compositionally biased region" description="Acidic residues" evidence="7">
    <location>
        <begin position="779"/>
        <end position="793"/>
    </location>
</feature>
<dbReference type="InterPro" id="IPR001680">
    <property type="entry name" value="WD40_rpt"/>
</dbReference>
<feature type="compositionally biased region" description="Acidic residues" evidence="7">
    <location>
        <begin position="685"/>
        <end position="695"/>
    </location>
</feature>
<accession>A0A4R0RVF0</accession>
<dbReference type="PROSITE" id="PS50082">
    <property type="entry name" value="WD_REPEATS_2"/>
    <property type="match status" value="2"/>
</dbReference>
<dbReference type="PANTHER" id="PTHR46200">
    <property type="entry name" value="GATOR COMPLEX PROTEIN WDR24"/>
    <property type="match status" value="1"/>
</dbReference>
<dbReference type="AlphaFoldDB" id="A0A4R0RVF0"/>
<dbReference type="SMART" id="SM00320">
    <property type="entry name" value="WD40"/>
    <property type="match status" value="4"/>
</dbReference>
<feature type="compositionally biased region" description="Low complexity" evidence="7">
    <location>
        <begin position="640"/>
        <end position="655"/>
    </location>
</feature>
<keyword evidence="4" id="KW-0863">Zinc-finger</keyword>
<organism evidence="9 10">
    <name type="scientific">Steccherinum ochraceum</name>
    <dbReference type="NCBI Taxonomy" id="92696"/>
    <lineage>
        <taxon>Eukaryota</taxon>
        <taxon>Fungi</taxon>
        <taxon>Dikarya</taxon>
        <taxon>Basidiomycota</taxon>
        <taxon>Agaricomycotina</taxon>
        <taxon>Agaricomycetes</taxon>
        <taxon>Polyporales</taxon>
        <taxon>Steccherinaceae</taxon>
        <taxon>Steccherinum</taxon>
    </lineage>
</organism>
<feature type="domain" description="WDR59/RTC1-like RING zinc finger" evidence="8">
    <location>
        <begin position="1117"/>
        <end position="1155"/>
    </location>
</feature>
<dbReference type="PANTHER" id="PTHR46200:SF1">
    <property type="entry name" value="GATOR COMPLEX PROTEIN WDR24"/>
    <property type="match status" value="1"/>
</dbReference>
<keyword evidence="2" id="KW-0479">Metal-binding</keyword>